<gene>
    <name evidence="1" type="ORF">QYE76_046963</name>
</gene>
<evidence type="ECO:0000313" key="2">
    <source>
        <dbReference type="Proteomes" id="UP001231189"/>
    </source>
</evidence>
<keyword evidence="2" id="KW-1185">Reference proteome</keyword>
<protein>
    <recommendedName>
        <fullName evidence="3">RNase H type-1 domain-containing protein</fullName>
    </recommendedName>
</protein>
<evidence type="ECO:0008006" key="3">
    <source>
        <dbReference type="Google" id="ProtNLM"/>
    </source>
</evidence>
<accession>A0AAD8WZ53</accession>
<name>A0AAD8WZ53_LOLMU</name>
<dbReference type="PANTHER" id="PTHR47074">
    <property type="entry name" value="BNAC02G40300D PROTEIN"/>
    <property type="match status" value="1"/>
</dbReference>
<reference evidence="1" key="1">
    <citation type="submission" date="2023-07" db="EMBL/GenBank/DDBJ databases">
        <title>A chromosome-level genome assembly of Lolium multiflorum.</title>
        <authorList>
            <person name="Chen Y."/>
            <person name="Copetti D."/>
            <person name="Kolliker R."/>
            <person name="Studer B."/>
        </authorList>
    </citation>
    <scope>NUCLEOTIDE SEQUENCE</scope>
    <source>
        <strain evidence="1">02402/16</strain>
        <tissue evidence="1">Leaf</tissue>
    </source>
</reference>
<dbReference type="EMBL" id="JAUUTY010000002">
    <property type="protein sequence ID" value="KAK1686115.1"/>
    <property type="molecule type" value="Genomic_DNA"/>
</dbReference>
<dbReference type="PANTHER" id="PTHR47074:SF70">
    <property type="entry name" value="OS07G0513450 PROTEIN"/>
    <property type="match status" value="1"/>
</dbReference>
<sequence>MKKDKEERATCYEIKWKPPVHDVLKINIDGSMDPANASGGWGLVFRDELRVVAGLGASHMEHLQDVLHSEAEAYLQSLFQAQIWCISRVHVELTHNFWCNRSREASNGAIFTDIKFQISLNFSVFSIL</sequence>
<proteinExistence type="predicted"/>
<dbReference type="AlphaFoldDB" id="A0AAD8WZ53"/>
<dbReference type="InterPro" id="IPR052929">
    <property type="entry name" value="RNase_H-like_EbsB-rel"/>
</dbReference>
<comment type="caution">
    <text evidence="1">The sequence shown here is derived from an EMBL/GenBank/DDBJ whole genome shotgun (WGS) entry which is preliminary data.</text>
</comment>
<dbReference type="Proteomes" id="UP001231189">
    <property type="component" value="Unassembled WGS sequence"/>
</dbReference>
<evidence type="ECO:0000313" key="1">
    <source>
        <dbReference type="EMBL" id="KAK1686115.1"/>
    </source>
</evidence>
<organism evidence="1 2">
    <name type="scientific">Lolium multiflorum</name>
    <name type="common">Italian ryegrass</name>
    <name type="synonym">Lolium perenne subsp. multiflorum</name>
    <dbReference type="NCBI Taxonomy" id="4521"/>
    <lineage>
        <taxon>Eukaryota</taxon>
        <taxon>Viridiplantae</taxon>
        <taxon>Streptophyta</taxon>
        <taxon>Embryophyta</taxon>
        <taxon>Tracheophyta</taxon>
        <taxon>Spermatophyta</taxon>
        <taxon>Magnoliopsida</taxon>
        <taxon>Liliopsida</taxon>
        <taxon>Poales</taxon>
        <taxon>Poaceae</taxon>
        <taxon>BOP clade</taxon>
        <taxon>Pooideae</taxon>
        <taxon>Poodae</taxon>
        <taxon>Poeae</taxon>
        <taxon>Poeae Chloroplast Group 2 (Poeae type)</taxon>
        <taxon>Loliodinae</taxon>
        <taxon>Loliinae</taxon>
        <taxon>Lolium</taxon>
    </lineage>
</organism>